<reference evidence="1" key="1">
    <citation type="submission" date="2023-10" db="EMBL/GenBank/DDBJ databases">
        <authorList>
            <person name="Chen Y."/>
            <person name="Shah S."/>
            <person name="Dougan E. K."/>
            <person name="Thang M."/>
            <person name="Chan C."/>
        </authorList>
    </citation>
    <scope>NUCLEOTIDE SEQUENCE [LARGE SCALE GENOMIC DNA]</scope>
</reference>
<accession>A0ABN9VQY2</accession>
<dbReference type="EMBL" id="CAUYUJ010017388">
    <property type="protein sequence ID" value="CAK0874333.1"/>
    <property type="molecule type" value="Genomic_DNA"/>
</dbReference>
<evidence type="ECO:0000313" key="2">
    <source>
        <dbReference type="Proteomes" id="UP001189429"/>
    </source>
</evidence>
<proteinExistence type="predicted"/>
<organism evidence="1 2">
    <name type="scientific">Prorocentrum cordatum</name>
    <dbReference type="NCBI Taxonomy" id="2364126"/>
    <lineage>
        <taxon>Eukaryota</taxon>
        <taxon>Sar</taxon>
        <taxon>Alveolata</taxon>
        <taxon>Dinophyceae</taxon>
        <taxon>Prorocentrales</taxon>
        <taxon>Prorocentraceae</taxon>
        <taxon>Prorocentrum</taxon>
    </lineage>
</organism>
<keyword evidence="2" id="KW-1185">Reference proteome</keyword>
<evidence type="ECO:0000313" key="1">
    <source>
        <dbReference type="EMBL" id="CAK0874333.1"/>
    </source>
</evidence>
<gene>
    <name evidence="1" type="ORF">PCOR1329_LOCUS59287</name>
</gene>
<dbReference type="Proteomes" id="UP001189429">
    <property type="component" value="Unassembled WGS sequence"/>
</dbReference>
<comment type="caution">
    <text evidence="1">The sequence shown here is derived from an EMBL/GenBank/DDBJ whole genome shotgun (WGS) entry which is preliminary data.</text>
</comment>
<name>A0ABN9VQY2_9DINO</name>
<protein>
    <submittedName>
        <fullName evidence="1">Uncharacterized protein</fullName>
    </submittedName>
</protein>
<sequence>MGSRPPRFLLLDARPGSAAPAAVPLRWSLMPRVITTDVAGHVGGGEEYHEFAFSHLSALRVGIFLAVRAAGDIHMHAEQLHFRFVAQATVHSMSLLIAGRFVRCSWLA</sequence>